<dbReference type="FunFam" id="3.90.1170.20:FF:000001">
    <property type="entry name" value="Nicotinate-nucleotide diphosphorylase (Carboxylating)"/>
    <property type="match status" value="1"/>
</dbReference>
<keyword evidence="6" id="KW-0662">Pyridine nucleotide biosynthesis</keyword>
<name>A0A381Q999_9ZZZZ</name>
<dbReference type="PANTHER" id="PTHR32179">
    <property type="entry name" value="NICOTINATE-NUCLEOTIDE PYROPHOSPHORYLASE [CARBOXYLATING]"/>
    <property type="match status" value="1"/>
</dbReference>
<dbReference type="Pfam" id="PF02749">
    <property type="entry name" value="QRPTase_N"/>
    <property type="match status" value="1"/>
</dbReference>
<dbReference type="NCBIfam" id="TIGR00078">
    <property type="entry name" value="nadC"/>
    <property type="match status" value="1"/>
</dbReference>
<evidence type="ECO:0000256" key="3">
    <source>
        <dbReference type="ARBA" id="ARBA00009400"/>
    </source>
</evidence>
<dbReference type="GO" id="GO:0005737">
    <property type="term" value="C:cytoplasm"/>
    <property type="evidence" value="ECO:0007669"/>
    <property type="project" value="TreeGrafter"/>
</dbReference>
<keyword evidence="8" id="KW-0808">Transferase</keyword>
<dbReference type="InterPro" id="IPR036068">
    <property type="entry name" value="Nicotinate_pribotase-like_C"/>
</dbReference>
<comment type="pathway">
    <text evidence="2">Cofactor biosynthesis; NAD(+) biosynthesis; nicotinate D-ribonucleotide from quinolinate: step 1/1.</text>
</comment>
<dbReference type="PIRSF" id="PIRSF006250">
    <property type="entry name" value="NadC_ModD"/>
    <property type="match status" value="1"/>
</dbReference>
<reference evidence="14" key="1">
    <citation type="submission" date="2018-05" db="EMBL/GenBank/DDBJ databases">
        <authorList>
            <person name="Lanie J.A."/>
            <person name="Ng W.-L."/>
            <person name="Kazmierczak K.M."/>
            <person name="Andrzejewski T.M."/>
            <person name="Davidsen T.M."/>
            <person name="Wayne K.J."/>
            <person name="Tettelin H."/>
            <person name="Glass J.I."/>
            <person name="Rusch D."/>
            <person name="Podicherti R."/>
            <person name="Tsui H.-C.T."/>
            <person name="Winkler M.E."/>
        </authorList>
    </citation>
    <scope>NUCLEOTIDE SEQUENCE</scope>
</reference>
<evidence type="ECO:0000256" key="2">
    <source>
        <dbReference type="ARBA" id="ARBA00004893"/>
    </source>
</evidence>
<dbReference type="InterPro" id="IPR027277">
    <property type="entry name" value="NadC/ModD"/>
</dbReference>
<organism evidence="14">
    <name type="scientific">marine metagenome</name>
    <dbReference type="NCBI Taxonomy" id="408172"/>
    <lineage>
        <taxon>unclassified sequences</taxon>
        <taxon>metagenomes</taxon>
        <taxon>ecological metagenomes</taxon>
    </lineage>
</organism>
<evidence type="ECO:0000256" key="4">
    <source>
        <dbReference type="ARBA" id="ARBA00011218"/>
    </source>
</evidence>
<comment type="subunit">
    <text evidence="4">Hexamer formed by 3 homodimers.</text>
</comment>
<dbReference type="CDD" id="cd01572">
    <property type="entry name" value="QPRTase"/>
    <property type="match status" value="1"/>
</dbReference>
<evidence type="ECO:0000256" key="7">
    <source>
        <dbReference type="ARBA" id="ARBA00022676"/>
    </source>
</evidence>
<dbReference type="InterPro" id="IPR002638">
    <property type="entry name" value="Quinolinate_PRibosylTrfase_C"/>
</dbReference>
<dbReference type="GO" id="GO:0004514">
    <property type="term" value="F:nicotinate-nucleotide diphosphorylase (carboxylating) activity"/>
    <property type="evidence" value="ECO:0007669"/>
    <property type="project" value="UniProtKB-EC"/>
</dbReference>
<evidence type="ECO:0000256" key="11">
    <source>
        <dbReference type="ARBA" id="ARBA00069173"/>
    </source>
</evidence>
<dbReference type="SUPFAM" id="SSF51690">
    <property type="entry name" value="Nicotinate/Quinolinate PRTase C-terminal domain-like"/>
    <property type="match status" value="1"/>
</dbReference>
<dbReference type="Gene3D" id="3.20.20.70">
    <property type="entry name" value="Aldolase class I"/>
    <property type="match status" value="1"/>
</dbReference>
<dbReference type="GO" id="GO:0034213">
    <property type="term" value="P:quinolinate catabolic process"/>
    <property type="evidence" value="ECO:0007669"/>
    <property type="project" value="TreeGrafter"/>
</dbReference>
<dbReference type="FunFam" id="3.20.20.70:FF:000030">
    <property type="entry name" value="Nicotinate-nucleotide pyrophosphorylase, carboxylating"/>
    <property type="match status" value="1"/>
</dbReference>
<dbReference type="InterPro" id="IPR022412">
    <property type="entry name" value="Quinolinate_PRibosylTrfase_N"/>
</dbReference>
<gene>
    <name evidence="14" type="ORF">METZ01_LOCUS27471</name>
</gene>
<dbReference type="EMBL" id="UINC01001216">
    <property type="protein sequence ID" value="SUZ74617.1"/>
    <property type="molecule type" value="Genomic_DNA"/>
</dbReference>
<dbReference type="SUPFAM" id="SSF54675">
    <property type="entry name" value="Nicotinate/Quinolinate PRTase N-terminal domain-like"/>
    <property type="match status" value="1"/>
</dbReference>
<dbReference type="InterPro" id="IPR037128">
    <property type="entry name" value="Quinolinate_PRibosylTase_N_sf"/>
</dbReference>
<dbReference type="UniPathway" id="UPA00253">
    <property type="reaction ID" value="UER00331"/>
</dbReference>
<evidence type="ECO:0000256" key="6">
    <source>
        <dbReference type="ARBA" id="ARBA00022642"/>
    </source>
</evidence>
<evidence type="ECO:0000259" key="12">
    <source>
        <dbReference type="Pfam" id="PF01729"/>
    </source>
</evidence>
<evidence type="ECO:0000256" key="9">
    <source>
        <dbReference type="ARBA" id="ARBA00033102"/>
    </source>
</evidence>
<protein>
    <recommendedName>
        <fullName evidence="11">Probable nicotinate-nucleotide pyrophosphorylase [carboxylating]</fullName>
        <ecNumber evidence="5">2.4.2.19</ecNumber>
    </recommendedName>
    <alternativeName>
        <fullName evidence="9">Quinolinate phosphoribosyltransferase [decarboxylating]</fullName>
    </alternativeName>
</protein>
<accession>A0A381Q999</accession>
<sequence length="290" mass="31576">MTTMDRSPLAVNETFLNDVRRNVQTAIAEDVGSGDINAALISKKQIVTARLITRTAGVFCGKPWADETCRQIDSSISTEWLVDDGQDVTPGDTLLMAYGPAQSLLTCERIMLNFVQLLSGTASIARLYVEAISGTNAMILDTRKTVPGLRTAQKYAVAVAGAKNHRMGLFDAYLIKENHIAAVGGIAESIYAARKQNPHIKIEIEVETIPQLLEAFEAGVDMVLLDNFSMKELREAVTLNKGNVPLEASGGITRENVTEIAQTGVDYISIGEITKNIEPMDLSMRFEPSK</sequence>
<keyword evidence="7" id="KW-0328">Glycosyltransferase</keyword>
<dbReference type="InterPro" id="IPR004393">
    <property type="entry name" value="NadC"/>
</dbReference>
<evidence type="ECO:0000256" key="5">
    <source>
        <dbReference type="ARBA" id="ARBA00011944"/>
    </source>
</evidence>
<feature type="domain" description="Quinolinate phosphoribosyl transferase C-terminal" evidence="12">
    <location>
        <begin position="122"/>
        <end position="285"/>
    </location>
</feature>
<dbReference type="Gene3D" id="3.90.1170.20">
    <property type="entry name" value="Quinolinate phosphoribosyl transferase, N-terminal domain"/>
    <property type="match status" value="1"/>
</dbReference>
<evidence type="ECO:0000256" key="1">
    <source>
        <dbReference type="ARBA" id="ARBA00003237"/>
    </source>
</evidence>
<comment type="similarity">
    <text evidence="3">Belongs to the NadC/ModD family.</text>
</comment>
<comment type="function">
    <text evidence="1">Involved in the catabolism of quinolinic acid (QA).</text>
</comment>
<dbReference type="InterPro" id="IPR013785">
    <property type="entry name" value="Aldolase_TIM"/>
</dbReference>
<evidence type="ECO:0000256" key="10">
    <source>
        <dbReference type="ARBA" id="ARBA00047445"/>
    </source>
</evidence>
<evidence type="ECO:0000256" key="8">
    <source>
        <dbReference type="ARBA" id="ARBA00022679"/>
    </source>
</evidence>
<dbReference type="EC" id="2.4.2.19" evidence="5"/>
<dbReference type="PANTHER" id="PTHR32179:SF3">
    <property type="entry name" value="NICOTINATE-NUCLEOTIDE PYROPHOSPHORYLASE [CARBOXYLATING]"/>
    <property type="match status" value="1"/>
</dbReference>
<dbReference type="AlphaFoldDB" id="A0A381Q999"/>
<evidence type="ECO:0000313" key="14">
    <source>
        <dbReference type="EMBL" id="SUZ74617.1"/>
    </source>
</evidence>
<evidence type="ECO:0000259" key="13">
    <source>
        <dbReference type="Pfam" id="PF02749"/>
    </source>
</evidence>
<comment type="catalytic activity">
    <reaction evidence="10">
        <text>nicotinate beta-D-ribonucleotide + CO2 + diphosphate = quinolinate + 5-phospho-alpha-D-ribose 1-diphosphate + 2 H(+)</text>
        <dbReference type="Rhea" id="RHEA:12733"/>
        <dbReference type="ChEBI" id="CHEBI:15378"/>
        <dbReference type="ChEBI" id="CHEBI:16526"/>
        <dbReference type="ChEBI" id="CHEBI:29959"/>
        <dbReference type="ChEBI" id="CHEBI:33019"/>
        <dbReference type="ChEBI" id="CHEBI:57502"/>
        <dbReference type="ChEBI" id="CHEBI:58017"/>
        <dbReference type="EC" id="2.4.2.19"/>
    </reaction>
</comment>
<dbReference type="Pfam" id="PF01729">
    <property type="entry name" value="QRPTase_C"/>
    <property type="match status" value="1"/>
</dbReference>
<dbReference type="GO" id="GO:0009435">
    <property type="term" value="P:NAD+ biosynthetic process"/>
    <property type="evidence" value="ECO:0007669"/>
    <property type="project" value="UniProtKB-UniPathway"/>
</dbReference>
<feature type="domain" description="Quinolinate phosphoribosyl transferase N-terminal" evidence="13">
    <location>
        <begin position="39"/>
        <end position="119"/>
    </location>
</feature>
<proteinExistence type="inferred from homology"/>